<dbReference type="Proteomes" id="UP001529510">
    <property type="component" value="Unassembled WGS sequence"/>
</dbReference>
<accession>A0ABD0RMU0</accession>
<evidence type="ECO:0000313" key="3">
    <source>
        <dbReference type="Proteomes" id="UP001529510"/>
    </source>
</evidence>
<proteinExistence type="predicted"/>
<feature type="region of interest" description="Disordered" evidence="1">
    <location>
        <begin position="169"/>
        <end position="217"/>
    </location>
</feature>
<dbReference type="EMBL" id="JAMKFB020000002">
    <property type="protein sequence ID" value="KAL0199845.1"/>
    <property type="molecule type" value="Genomic_DNA"/>
</dbReference>
<dbReference type="AlphaFoldDB" id="A0ABD0RMU0"/>
<evidence type="ECO:0000313" key="2">
    <source>
        <dbReference type="EMBL" id="KAL0199845.1"/>
    </source>
</evidence>
<feature type="compositionally biased region" description="Low complexity" evidence="1">
    <location>
        <begin position="187"/>
        <end position="208"/>
    </location>
</feature>
<keyword evidence="3" id="KW-1185">Reference proteome</keyword>
<evidence type="ECO:0000256" key="1">
    <source>
        <dbReference type="SAM" id="MobiDB-lite"/>
    </source>
</evidence>
<comment type="caution">
    <text evidence="2">The sequence shown here is derived from an EMBL/GenBank/DDBJ whole genome shotgun (WGS) entry which is preliminary data.</text>
</comment>
<sequence>MNKPADHTEDFVVLERALPPALSGCRGQSTITCYAEQPKPTTDGEPKPAATHKPSQRSETELRIAPEEITVGHEGVEGSPAHCTATGGEQTLDPGDLIDFVCELPILLPSSSELLNWEEIIPNLPLWPPLIDLFPALMPILLDPVSPSAHPQTTICGVGSQLVCPSPAPLVSSLEDPSTPPPASEAQTLPQSLQPSSSTMASSSLVSTGDPSVHQLHRAPSSPLHLVLSSLQLYWAPSSLQLHLSPLSLRLRCGLSGSLPMPRSPKPPAPPWPSGSSASHWLVSSLLWAPPPPALI</sequence>
<protein>
    <submittedName>
        <fullName evidence="2">Uncharacterized protein</fullName>
    </submittedName>
</protein>
<organism evidence="2 3">
    <name type="scientific">Cirrhinus mrigala</name>
    <name type="common">Mrigala</name>
    <dbReference type="NCBI Taxonomy" id="683832"/>
    <lineage>
        <taxon>Eukaryota</taxon>
        <taxon>Metazoa</taxon>
        <taxon>Chordata</taxon>
        <taxon>Craniata</taxon>
        <taxon>Vertebrata</taxon>
        <taxon>Euteleostomi</taxon>
        <taxon>Actinopterygii</taxon>
        <taxon>Neopterygii</taxon>
        <taxon>Teleostei</taxon>
        <taxon>Ostariophysi</taxon>
        <taxon>Cypriniformes</taxon>
        <taxon>Cyprinidae</taxon>
        <taxon>Labeoninae</taxon>
        <taxon>Labeonini</taxon>
        <taxon>Cirrhinus</taxon>
    </lineage>
</organism>
<feature type="region of interest" description="Disordered" evidence="1">
    <location>
        <begin position="34"/>
        <end position="62"/>
    </location>
</feature>
<reference evidence="2 3" key="1">
    <citation type="submission" date="2024-05" db="EMBL/GenBank/DDBJ databases">
        <title>Genome sequencing and assembly of Indian major carp, Cirrhinus mrigala (Hamilton, 1822).</title>
        <authorList>
            <person name="Mohindra V."/>
            <person name="Chowdhury L.M."/>
            <person name="Lal K."/>
            <person name="Jena J.K."/>
        </authorList>
    </citation>
    <scope>NUCLEOTIDE SEQUENCE [LARGE SCALE GENOMIC DNA]</scope>
    <source>
        <strain evidence="2">CM1030</strain>
        <tissue evidence="2">Blood</tissue>
    </source>
</reference>
<name>A0ABD0RMU0_CIRMR</name>
<gene>
    <name evidence="2" type="ORF">M9458_003032</name>
</gene>